<dbReference type="RefSeq" id="WP_151916786.1">
    <property type="nucleotide sequence ID" value="NZ_RQSP01000015.1"/>
</dbReference>
<gene>
    <name evidence="2" type="ORF">EHS19_05545</name>
</gene>
<accession>A0A5N5RIL9</accession>
<keyword evidence="3" id="KW-1185">Reference proteome</keyword>
<sequence length="93" mass="10615">MDMNRLQSRSHCMVAMMLLMVVCAILMVCSWFAIGIPVAFVAVVIGMCSLRECRICHRFATLIRTGRHSGICPICSRMIIEGRQQELLERRSR</sequence>
<keyword evidence="1" id="KW-1133">Transmembrane helix</keyword>
<proteinExistence type="predicted"/>
<organism evidence="2 3">
    <name type="scientific">Bifidobacterium jacchi</name>
    <dbReference type="NCBI Taxonomy" id="2490545"/>
    <lineage>
        <taxon>Bacteria</taxon>
        <taxon>Bacillati</taxon>
        <taxon>Actinomycetota</taxon>
        <taxon>Actinomycetes</taxon>
        <taxon>Bifidobacteriales</taxon>
        <taxon>Bifidobacteriaceae</taxon>
        <taxon>Bifidobacterium</taxon>
    </lineage>
</organism>
<keyword evidence="1" id="KW-0472">Membrane</keyword>
<dbReference type="EMBL" id="RQSP01000015">
    <property type="protein sequence ID" value="KAB5607128.1"/>
    <property type="molecule type" value="Genomic_DNA"/>
</dbReference>
<evidence type="ECO:0000256" key="1">
    <source>
        <dbReference type="SAM" id="Phobius"/>
    </source>
</evidence>
<evidence type="ECO:0000313" key="3">
    <source>
        <dbReference type="Proteomes" id="UP000326336"/>
    </source>
</evidence>
<dbReference type="Proteomes" id="UP000326336">
    <property type="component" value="Unassembled WGS sequence"/>
</dbReference>
<reference evidence="2 3" key="1">
    <citation type="journal article" date="2019" name="Int. J. Syst. Evol. Microbiol.">
        <title>Bifidobacterium jacchi sp. nov., isolated from the faeces of a baby common marmoset (Callithrix jacchus).</title>
        <authorList>
            <person name="Modesto M."/>
            <person name="Watanabe K."/>
            <person name="Arita M."/>
            <person name="Satti M."/>
            <person name="Oki K."/>
            <person name="Sciavilla P."/>
            <person name="Patavino C."/>
            <person name="Camma C."/>
            <person name="Michelini S."/>
            <person name="Sgorbati B."/>
            <person name="Mattarelli P."/>
        </authorList>
    </citation>
    <scope>NUCLEOTIDE SEQUENCE [LARGE SCALE GENOMIC DNA]</scope>
    <source>
        <strain evidence="2 3">MRM 9.3</strain>
    </source>
</reference>
<protein>
    <submittedName>
        <fullName evidence="2">Uncharacterized protein</fullName>
    </submittedName>
</protein>
<comment type="caution">
    <text evidence="2">The sequence shown here is derived from an EMBL/GenBank/DDBJ whole genome shotgun (WGS) entry which is preliminary data.</text>
</comment>
<feature type="transmembrane region" description="Helical" evidence="1">
    <location>
        <begin position="12"/>
        <end position="45"/>
    </location>
</feature>
<keyword evidence="1" id="KW-0812">Transmembrane</keyword>
<dbReference type="AlphaFoldDB" id="A0A5N5RIL9"/>
<dbReference type="OrthoDB" id="9963499at2"/>
<evidence type="ECO:0000313" key="2">
    <source>
        <dbReference type="EMBL" id="KAB5607128.1"/>
    </source>
</evidence>
<name>A0A5N5RIL9_9BIFI</name>